<evidence type="ECO:0000256" key="4">
    <source>
        <dbReference type="ARBA" id="ARBA00022516"/>
    </source>
</evidence>
<keyword evidence="6" id="KW-0812">Transmembrane</keyword>
<dbReference type="GO" id="GO:0032049">
    <property type="term" value="P:cardiolipin biosynthetic process"/>
    <property type="evidence" value="ECO:0007669"/>
    <property type="project" value="TreeGrafter"/>
</dbReference>
<sequence length="346" mass="38222">MAIFKSIKTLISKSQKNHKTLKNFPNSFFNLSSNSSKSQLFYPNRYSSLLSPSKLFPINNYLIIGPLFLSSTPYKLSQSATPLHLQSDEVLSFLKIQAINLLHKSSNLSQNNCLVSLVGNEKSNRFDDSVDKCNDIGKRVEIRDNYVNLPNFISLSRLLSGPLLGWMITQEMYSLAFIGLGISGATDWLDGYVARKMSINSVVGSYLDPLADKVLIGCVALSMVENGLLHPGLVALVVLRDVALVGGAVYKRASSLGWEFKSWSDFFNLDGTRPEKVEPLFLSKVNTVFQLILVAAALLQPEFGSEASQSYITYLSWLVAFTTISSTVAYGAQHLSRSSSITKIHK</sequence>
<keyword evidence="7" id="KW-0809">Transit peptide</keyword>
<evidence type="ECO:0000256" key="13">
    <source>
        <dbReference type="RuleBase" id="RU003750"/>
    </source>
</evidence>
<evidence type="ECO:0000256" key="1">
    <source>
        <dbReference type="ARBA" id="ARBA00001936"/>
    </source>
</evidence>
<proteinExistence type="inferred from homology"/>
<reference evidence="14 15" key="1">
    <citation type="submission" date="2024-01" db="EMBL/GenBank/DDBJ databases">
        <title>The complete chloroplast genome sequence of Lithospermum erythrorhizon: insights into the phylogenetic relationship among Boraginaceae species and the maternal lineages of purple gromwells.</title>
        <authorList>
            <person name="Okada T."/>
            <person name="Watanabe K."/>
        </authorList>
    </citation>
    <scope>NUCLEOTIDE SEQUENCE [LARGE SCALE GENOMIC DNA]</scope>
</reference>
<dbReference type="GO" id="GO:0043337">
    <property type="term" value="F:cardiolipin synthase (CMP-forming)"/>
    <property type="evidence" value="ECO:0007669"/>
    <property type="project" value="TreeGrafter"/>
</dbReference>
<dbReference type="EMBL" id="BAABME010001682">
    <property type="protein sequence ID" value="GAA0150914.1"/>
    <property type="molecule type" value="Genomic_DNA"/>
</dbReference>
<evidence type="ECO:0000256" key="11">
    <source>
        <dbReference type="ARBA" id="ARBA00023209"/>
    </source>
</evidence>
<dbReference type="Pfam" id="PF01066">
    <property type="entry name" value="CDP-OH_P_transf"/>
    <property type="match status" value="1"/>
</dbReference>
<comment type="similarity">
    <text evidence="3 13">Belongs to the CDP-alcohol phosphatidyltransferase class-I family.</text>
</comment>
<evidence type="ECO:0000256" key="5">
    <source>
        <dbReference type="ARBA" id="ARBA00022679"/>
    </source>
</evidence>
<keyword evidence="8" id="KW-1133">Transmembrane helix</keyword>
<evidence type="ECO:0000313" key="15">
    <source>
        <dbReference type="Proteomes" id="UP001454036"/>
    </source>
</evidence>
<comment type="cofactor">
    <cofactor evidence="1">
        <name>Mn(2+)</name>
        <dbReference type="ChEBI" id="CHEBI:29035"/>
    </cofactor>
</comment>
<evidence type="ECO:0000256" key="8">
    <source>
        <dbReference type="ARBA" id="ARBA00022989"/>
    </source>
</evidence>
<keyword evidence="12" id="KW-1208">Phospholipid metabolism</keyword>
<gene>
    <name evidence="14" type="ORF">LIER_09748</name>
</gene>
<evidence type="ECO:0000256" key="7">
    <source>
        <dbReference type="ARBA" id="ARBA00022946"/>
    </source>
</evidence>
<accession>A0AAV3PGX5</accession>
<comment type="caution">
    <text evidence="14">The sequence shown here is derived from an EMBL/GenBank/DDBJ whole genome shotgun (WGS) entry which is preliminary data.</text>
</comment>
<dbReference type="PROSITE" id="PS00379">
    <property type="entry name" value="CDP_ALCOHOL_P_TRANSF"/>
    <property type="match status" value="1"/>
</dbReference>
<dbReference type="AlphaFoldDB" id="A0AAV3PGX5"/>
<organism evidence="14 15">
    <name type="scientific">Lithospermum erythrorhizon</name>
    <name type="common">Purple gromwell</name>
    <name type="synonym">Lithospermum officinale var. erythrorhizon</name>
    <dbReference type="NCBI Taxonomy" id="34254"/>
    <lineage>
        <taxon>Eukaryota</taxon>
        <taxon>Viridiplantae</taxon>
        <taxon>Streptophyta</taxon>
        <taxon>Embryophyta</taxon>
        <taxon>Tracheophyta</taxon>
        <taxon>Spermatophyta</taxon>
        <taxon>Magnoliopsida</taxon>
        <taxon>eudicotyledons</taxon>
        <taxon>Gunneridae</taxon>
        <taxon>Pentapetalae</taxon>
        <taxon>asterids</taxon>
        <taxon>lamiids</taxon>
        <taxon>Boraginales</taxon>
        <taxon>Boraginaceae</taxon>
        <taxon>Boraginoideae</taxon>
        <taxon>Lithospermeae</taxon>
        <taxon>Lithospermum</taxon>
    </lineage>
</organism>
<evidence type="ECO:0000256" key="3">
    <source>
        <dbReference type="ARBA" id="ARBA00010441"/>
    </source>
</evidence>
<evidence type="ECO:0000256" key="2">
    <source>
        <dbReference type="ARBA" id="ARBA00004141"/>
    </source>
</evidence>
<dbReference type="PANTHER" id="PTHR14269:SF60">
    <property type="entry name" value="CARDIOLIPIN SYNTHASE (CMP-FORMING)"/>
    <property type="match status" value="1"/>
</dbReference>
<comment type="subcellular location">
    <subcellularLocation>
        <location evidence="2">Membrane</location>
        <topology evidence="2">Multi-pass membrane protein</topology>
    </subcellularLocation>
</comment>
<protein>
    <submittedName>
        <fullName evidence="14">Transferase</fullName>
    </submittedName>
</protein>
<keyword evidence="11" id="KW-0594">Phospholipid biosynthesis</keyword>
<dbReference type="GO" id="GO:0005739">
    <property type="term" value="C:mitochondrion"/>
    <property type="evidence" value="ECO:0007669"/>
    <property type="project" value="TreeGrafter"/>
</dbReference>
<evidence type="ECO:0000313" key="14">
    <source>
        <dbReference type="EMBL" id="GAA0150914.1"/>
    </source>
</evidence>
<dbReference type="GO" id="GO:0016020">
    <property type="term" value="C:membrane"/>
    <property type="evidence" value="ECO:0007669"/>
    <property type="project" value="UniProtKB-SubCell"/>
</dbReference>
<dbReference type="Gene3D" id="1.20.120.1760">
    <property type="match status" value="1"/>
</dbReference>
<keyword evidence="10" id="KW-0472">Membrane</keyword>
<keyword evidence="4" id="KW-0444">Lipid biosynthesis</keyword>
<evidence type="ECO:0000256" key="6">
    <source>
        <dbReference type="ARBA" id="ARBA00022692"/>
    </source>
</evidence>
<dbReference type="InterPro" id="IPR000462">
    <property type="entry name" value="CDP-OH_P_trans"/>
</dbReference>
<keyword evidence="15" id="KW-1185">Reference proteome</keyword>
<keyword evidence="5 13" id="KW-0808">Transferase</keyword>
<evidence type="ECO:0000256" key="9">
    <source>
        <dbReference type="ARBA" id="ARBA00023098"/>
    </source>
</evidence>
<keyword evidence="9" id="KW-0443">Lipid metabolism</keyword>
<dbReference type="InterPro" id="IPR048254">
    <property type="entry name" value="CDP_ALCOHOL_P_TRANSF_CS"/>
</dbReference>
<evidence type="ECO:0000256" key="12">
    <source>
        <dbReference type="ARBA" id="ARBA00023264"/>
    </source>
</evidence>
<evidence type="ECO:0000256" key="10">
    <source>
        <dbReference type="ARBA" id="ARBA00023136"/>
    </source>
</evidence>
<dbReference type="Proteomes" id="UP001454036">
    <property type="component" value="Unassembled WGS sequence"/>
</dbReference>
<dbReference type="InterPro" id="IPR050324">
    <property type="entry name" value="CDP-alcohol_PTase-I"/>
</dbReference>
<name>A0AAV3PGX5_LITER</name>
<dbReference type="PANTHER" id="PTHR14269">
    <property type="entry name" value="CDP-DIACYLGLYCEROL--GLYCEROL-3-PHOSPHATE 3-PHOSPHATIDYLTRANSFERASE-RELATED"/>
    <property type="match status" value="1"/>
</dbReference>
<dbReference type="FunFam" id="1.20.120.1760:FF:000020">
    <property type="entry name" value="cardiolipin synthase (CMP-forming), mitochondrial"/>
    <property type="match status" value="1"/>
</dbReference>
<dbReference type="InterPro" id="IPR043130">
    <property type="entry name" value="CDP-OH_PTrfase_TM_dom"/>
</dbReference>